<dbReference type="Gene3D" id="3.30.70.870">
    <property type="entry name" value="Elongation Factor G (Translational Gtpase), domain 3"/>
    <property type="match status" value="1"/>
</dbReference>
<dbReference type="InterPro" id="IPR035649">
    <property type="entry name" value="EFG_V"/>
</dbReference>
<dbReference type="NCBIfam" id="NF009381">
    <property type="entry name" value="PRK12740.1-5"/>
    <property type="match status" value="1"/>
</dbReference>
<dbReference type="SMART" id="SM00889">
    <property type="entry name" value="EFG_IV"/>
    <property type="match status" value="1"/>
</dbReference>
<gene>
    <name evidence="13" type="primary">Gfm1</name>
    <name evidence="13" type="ORF">TACRUB_R02300</name>
</gene>
<evidence type="ECO:0000256" key="3">
    <source>
        <dbReference type="ARBA" id="ARBA00022741"/>
    </source>
</evidence>
<evidence type="ECO:0000256" key="2">
    <source>
        <dbReference type="ARBA" id="ARBA00005870"/>
    </source>
</evidence>
<dbReference type="InterPro" id="IPR035647">
    <property type="entry name" value="EFG_III/V"/>
</dbReference>
<dbReference type="CDD" id="cd04097">
    <property type="entry name" value="mtEFG1_C"/>
    <property type="match status" value="1"/>
</dbReference>
<keyword evidence="7" id="KW-0809">Transit peptide</keyword>
<comment type="subcellular location">
    <subcellularLocation>
        <location evidence="1">Mitochondrion</location>
    </subcellularLocation>
</comment>
<dbReference type="InterPro" id="IPR020568">
    <property type="entry name" value="Ribosomal_Su5_D2-typ_SF"/>
</dbReference>
<dbReference type="NCBIfam" id="TIGR00484">
    <property type="entry name" value="EF-G"/>
    <property type="match status" value="1"/>
</dbReference>
<evidence type="ECO:0000256" key="8">
    <source>
        <dbReference type="ARBA" id="ARBA00023128"/>
    </source>
</evidence>
<keyword evidence="4" id="KW-0251">Elongation factor</keyword>
<dbReference type="InterPro" id="IPR041095">
    <property type="entry name" value="EFG_II"/>
</dbReference>
<dbReference type="Pfam" id="PF00679">
    <property type="entry name" value="EFG_C"/>
    <property type="match status" value="1"/>
</dbReference>
<evidence type="ECO:0000256" key="1">
    <source>
        <dbReference type="ARBA" id="ARBA00004173"/>
    </source>
</evidence>
<dbReference type="Gene3D" id="2.40.30.10">
    <property type="entry name" value="Translation factors"/>
    <property type="match status" value="1"/>
</dbReference>
<evidence type="ECO:0000256" key="9">
    <source>
        <dbReference type="ARBA" id="ARBA00023134"/>
    </source>
</evidence>
<comment type="caution">
    <text evidence="13">The sequence shown here is derived from an EMBL/GenBank/DDBJ whole genome shotgun (WGS) entry which is preliminary data.</text>
</comment>
<dbReference type="GO" id="GO:0003924">
    <property type="term" value="F:GTPase activity"/>
    <property type="evidence" value="ECO:0007669"/>
    <property type="project" value="InterPro"/>
</dbReference>
<dbReference type="PROSITE" id="PS51722">
    <property type="entry name" value="G_TR_2"/>
    <property type="match status" value="1"/>
</dbReference>
<dbReference type="InterPro" id="IPR004161">
    <property type="entry name" value="EFTu-like_2"/>
</dbReference>
<dbReference type="Pfam" id="PF03764">
    <property type="entry name" value="EFG_IV"/>
    <property type="match status" value="1"/>
</dbReference>
<keyword evidence="6" id="KW-0648">Protein biosynthesis</keyword>
<evidence type="ECO:0000256" key="11">
    <source>
        <dbReference type="ARBA" id="ARBA00083327"/>
    </source>
</evidence>
<evidence type="ECO:0000259" key="12">
    <source>
        <dbReference type="PROSITE" id="PS51722"/>
    </source>
</evidence>
<dbReference type="CDD" id="cd01434">
    <property type="entry name" value="EFG_mtEFG1_IV"/>
    <property type="match status" value="1"/>
</dbReference>
<dbReference type="InterPro" id="IPR005517">
    <property type="entry name" value="Transl_elong_EFG/EF2_IV"/>
</dbReference>
<dbReference type="InterPro" id="IPR000640">
    <property type="entry name" value="EFG_V-like"/>
</dbReference>
<dbReference type="GO" id="GO:0005739">
    <property type="term" value="C:mitochondrion"/>
    <property type="evidence" value="ECO:0007669"/>
    <property type="project" value="UniProtKB-SubCell"/>
</dbReference>
<dbReference type="InterPro" id="IPR014721">
    <property type="entry name" value="Ribsml_uS5_D2-typ_fold_subgr"/>
</dbReference>
<dbReference type="InterPro" id="IPR009000">
    <property type="entry name" value="Transl_B-barrel_sf"/>
</dbReference>
<evidence type="ECO:0000256" key="4">
    <source>
        <dbReference type="ARBA" id="ARBA00022768"/>
    </source>
</evidence>
<dbReference type="FunFam" id="3.40.50.300:FF:000539">
    <property type="entry name" value="Elongation factor G, mitochondrial"/>
    <property type="match status" value="1"/>
</dbReference>
<dbReference type="FunFam" id="3.30.70.870:FF:000008">
    <property type="entry name" value="Elongation factor G, mitochondrial"/>
    <property type="match status" value="1"/>
</dbReference>
<evidence type="ECO:0000313" key="13">
    <source>
        <dbReference type="EMBL" id="NWR35778.1"/>
    </source>
</evidence>
<dbReference type="FunFam" id="3.30.70.240:FF:000001">
    <property type="entry name" value="Elongation factor G"/>
    <property type="match status" value="1"/>
</dbReference>
<dbReference type="SUPFAM" id="SSF52540">
    <property type="entry name" value="P-loop containing nucleoside triphosphate hydrolases"/>
    <property type="match status" value="1"/>
</dbReference>
<keyword evidence="8" id="KW-0496">Mitochondrion</keyword>
<dbReference type="InterPro" id="IPR004540">
    <property type="entry name" value="Transl_elong_EFG/EF2"/>
</dbReference>
<dbReference type="HAMAP" id="MF_00054_B">
    <property type="entry name" value="EF_G_EF_2_B"/>
    <property type="match status" value="1"/>
</dbReference>
<dbReference type="InterPro" id="IPR031157">
    <property type="entry name" value="G_TR_CS"/>
</dbReference>
<dbReference type="Pfam" id="PF03144">
    <property type="entry name" value="GTP_EFTU_D2"/>
    <property type="match status" value="1"/>
</dbReference>
<dbReference type="PROSITE" id="PS00301">
    <property type="entry name" value="G_TR_1"/>
    <property type="match status" value="1"/>
</dbReference>
<sequence length="738" mass="82039">LGQLLTNPRASPALQLLLSSCRRCSSGVLPNERIRNIGISAHIDSGKTTLTERILFYTGRIAQMHEVKGKDGVGAVMDSMELERQRGITIQSAATYTMWRDTNINIIDTPGHVDFTIEVERSLRVLDGAILVLCAVGGVQCQTITVNRQMNRYNVPFLTFINKLDRMGSNPARAVQQLRSKLKHNAAFVQIPIGLEGNFKGIIDLIEEKAIYFDGALGQTLRFEEIPAELRAEAAERRRELIECVANSDDQLGEMFLEEKIPTAAELKLAIRRATLKKSFTPVLVGSALKNKGVQPLLDAVLEYLPNPSEVENYALLNQGGSEDESKFLLNSARDDSQPFIGLAFKLEAGKFGQLTYIRVYQGMLKKSDYIYNTRTGKRVRVQRLVRMHSDNMEDVNEVYAGDICALFGIDCASGDTFTDKTSTSISMESIHIPDPVISVAMKPSNKNDFDKFSKGLNRFTREDPTFRVHFDDESKETIVSGMGELHLEIYAQRMEREYGCPCTMGKPKVAFRENISAPVPFEFTHKKQTGGAGQYGKVIGVLEPLDPEDYTKVEFEDKTIGTNIPKQFVPAVEKGFRDACEKGLVSGHRISGVRFVLEDGAHHMVDSNEISFIRAGEGALKQAMENATVRIIEPIMAVEVMAPTEFQGAVIAGINRRHGLITGQDGTEGYFTLYAEVPLNDMFGYATELRSCTEGKGEYTMEYSRYHPCSPSTQEEVINKYLEATGRLPAKKGKAKS</sequence>
<dbReference type="SUPFAM" id="SSF54980">
    <property type="entry name" value="EF-G C-terminal domain-like"/>
    <property type="match status" value="2"/>
</dbReference>
<dbReference type="SMART" id="SM00838">
    <property type="entry name" value="EFG_C"/>
    <property type="match status" value="1"/>
</dbReference>
<dbReference type="EMBL" id="VZRD01000271">
    <property type="protein sequence ID" value="NWR35778.1"/>
    <property type="molecule type" value="Genomic_DNA"/>
</dbReference>
<dbReference type="FunFam" id="3.30.230.10:FF:000003">
    <property type="entry name" value="Elongation factor G"/>
    <property type="match status" value="1"/>
</dbReference>
<dbReference type="CDD" id="cd16262">
    <property type="entry name" value="EFG_III"/>
    <property type="match status" value="1"/>
</dbReference>
<organism evidence="13 14">
    <name type="scientific">Tachuris rubrigastra</name>
    <dbReference type="NCBI Taxonomy" id="495162"/>
    <lineage>
        <taxon>Eukaryota</taxon>
        <taxon>Metazoa</taxon>
        <taxon>Chordata</taxon>
        <taxon>Craniata</taxon>
        <taxon>Vertebrata</taxon>
        <taxon>Euteleostomi</taxon>
        <taxon>Archelosauria</taxon>
        <taxon>Archosauria</taxon>
        <taxon>Dinosauria</taxon>
        <taxon>Saurischia</taxon>
        <taxon>Theropoda</taxon>
        <taxon>Coelurosauria</taxon>
        <taxon>Aves</taxon>
        <taxon>Neognathae</taxon>
        <taxon>Neoaves</taxon>
        <taxon>Telluraves</taxon>
        <taxon>Australaves</taxon>
        <taxon>Passeriformes</taxon>
        <taxon>Tyrannidae</taxon>
        <taxon>Tachuris</taxon>
    </lineage>
</organism>
<keyword evidence="3" id="KW-0547">Nucleotide-binding</keyword>
<name>A0A7K4WPJ3_9TYRA</name>
<dbReference type="InterPro" id="IPR005225">
    <property type="entry name" value="Small_GTP-bd"/>
</dbReference>
<dbReference type="Proteomes" id="UP000540952">
    <property type="component" value="Unassembled WGS sequence"/>
</dbReference>
<dbReference type="InterPro" id="IPR027417">
    <property type="entry name" value="P-loop_NTPase"/>
</dbReference>
<evidence type="ECO:0000256" key="10">
    <source>
        <dbReference type="ARBA" id="ARBA00049117"/>
    </source>
</evidence>
<comment type="similarity">
    <text evidence="2">Belongs to the TRAFAC class translation factor GTPase superfamily. Classic translation factor GTPase family. EF-G/EF-2 subfamily.</text>
</comment>
<dbReference type="GO" id="GO:0005525">
    <property type="term" value="F:GTP binding"/>
    <property type="evidence" value="ECO:0007669"/>
    <property type="project" value="UniProtKB-KW"/>
</dbReference>
<dbReference type="GO" id="GO:0070125">
    <property type="term" value="P:mitochondrial translational elongation"/>
    <property type="evidence" value="ECO:0007669"/>
    <property type="project" value="TreeGrafter"/>
</dbReference>
<feature type="non-terminal residue" evidence="13">
    <location>
        <position position="1"/>
    </location>
</feature>
<dbReference type="SUPFAM" id="SSF54211">
    <property type="entry name" value="Ribosomal protein S5 domain 2-like"/>
    <property type="match status" value="1"/>
</dbReference>
<dbReference type="PANTHER" id="PTHR43636:SF2">
    <property type="entry name" value="ELONGATION FACTOR G, MITOCHONDRIAL"/>
    <property type="match status" value="1"/>
</dbReference>
<keyword evidence="5" id="KW-0378">Hydrolase</keyword>
<dbReference type="CDD" id="cd01886">
    <property type="entry name" value="EF-G"/>
    <property type="match status" value="1"/>
</dbReference>
<dbReference type="GO" id="GO:0003746">
    <property type="term" value="F:translation elongation factor activity"/>
    <property type="evidence" value="ECO:0007669"/>
    <property type="project" value="UniProtKB-KW"/>
</dbReference>
<dbReference type="PANTHER" id="PTHR43636">
    <property type="entry name" value="ELONGATION FACTOR G, MITOCHONDRIAL"/>
    <property type="match status" value="1"/>
</dbReference>
<accession>A0A7K4WPJ3</accession>
<dbReference type="FunFam" id="2.40.30.10:FF:000022">
    <property type="entry name" value="Elongation factor G, mitochondrial"/>
    <property type="match status" value="1"/>
</dbReference>
<dbReference type="NCBIfam" id="TIGR00231">
    <property type="entry name" value="small_GTP"/>
    <property type="match status" value="1"/>
</dbReference>
<dbReference type="Pfam" id="PF00009">
    <property type="entry name" value="GTP_EFTU"/>
    <property type="match status" value="1"/>
</dbReference>
<dbReference type="Pfam" id="PF14492">
    <property type="entry name" value="EFG_III"/>
    <property type="match status" value="1"/>
</dbReference>
<proteinExistence type="inferred from homology"/>
<dbReference type="Gene3D" id="3.40.50.300">
    <property type="entry name" value="P-loop containing nucleotide triphosphate hydrolases"/>
    <property type="match status" value="1"/>
</dbReference>
<protein>
    <recommendedName>
        <fullName evidence="11">Protein iconoclast</fullName>
    </recommendedName>
</protein>
<reference evidence="13 14" key="1">
    <citation type="submission" date="2019-09" db="EMBL/GenBank/DDBJ databases">
        <title>Bird 10,000 Genomes (B10K) Project - Family phase.</title>
        <authorList>
            <person name="Zhang G."/>
        </authorList>
    </citation>
    <scope>NUCLEOTIDE SEQUENCE [LARGE SCALE GENOMIC DNA]</scope>
    <source>
        <strain evidence="13">B10K-CU-031-13</strain>
        <tissue evidence="13">Muscle</tissue>
    </source>
</reference>
<evidence type="ECO:0000256" key="6">
    <source>
        <dbReference type="ARBA" id="ARBA00022917"/>
    </source>
</evidence>
<dbReference type="InterPro" id="IPR009022">
    <property type="entry name" value="EFG_III"/>
</dbReference>
<evidence type="ECO:0000256" key="5">
    <source>
        <dbReference type="ARBA" id="ARBA00022801"/>
    </source>
</evidence>
<dbReference type="InterPro" id="IPR000795">
    <property type="entry name" value="T_Tr_GTP-bd_dom"/>
</dbReference>
<dbReference type="PRINTS" id="PR00315">
    <property type="entry name" value="ELONGATNFCT"/>
</dbReference>
<feature type="non-terminal residue" evidence="13">
    <location>
        <position position="738"/>
    </location>
</feature>
<dbReference type="InterPro" id="IPR047872">
    <property type="entry name" value="EFG_IV"/>
</dbReference>
<feature type="domain" description="Tr-type G" evidence="12">
    <location>
        <begin position="32"/>
        <end position="309"/>
    </location>
</feature>
<comment type="catalytic activity">
    <reaction evidence="10">
        <text>GTP + H2O = GDP + phosphate + H(+)</text>
        <dbReference type="Rhea" id="RHEA:19669"/>
        <dbReference type="ChEBI" id="CHEBI:15377"/>
        <dbReference type="ChEBI" id="CHEBI:15378"/>
        <dbReference type="ChEBI" id="CHEBI:37565"/>
        <dbReference type="ChEBI" id="CHEBI:43474"/>
        <dbReference type="ChEBI" id="CHEBI:58189"/>
    </reaction>
    <physiologicalReaction direction="left-to-right" evidence="10">
        <dbReference type="Rhea" id="RHEA:19670"/>
    </physiologicalReaction>
</comment>
<evidence type="ECO:0000256" key="7">
    <source>
        <dbReference type="ARBA" id="ARBA00022946"/>
    </source>
</evidence>
<keyword evidence="14" id="KW-1185">Reference proteome</keyword>
<dbReference type="AlphaFoldDB" id="A0A7K4WPJ3"/>
<dbReference type="SUPFAM" id="SSF50447">
    <property type="entry name" value="Translation proteins"/>
    <property type="match status" value="1"/>
</dbReference>
<dbReference type="CDD" id="cd04091">
    <property type="entry name" value="mtEFG1_II_like"/>
    <property type="match status" value="1"/>
</dbReference>
<dbReference type="Gene3D" id="3.30.70.240">
    <property type="match status" value="1"/>
</dbReference>
<dbReference type="Gene3D" id="3.30.230.10">
    <property type="match status" value="1"/>
</dbReference>
<keyword evidence="9" id="KW-0342">GTP-binding</keyword>
<evidence type="ECO:0000313" key="14">
    <source>
        <dbReference type="Proteomes" id="UP000540952"/>
    </source>
</evidence>